<keyword evidence="7" id="KW-1185">Reference proteome</keyword>
<dbReference type="InterPro" id="IPR009057">
    <property type="entry name" value="Homeodomain-like_sf"/>
</dbReference>
<dbReference type="RefSeq" id="WP_263233129.1">
    <property type="nucleotide sequence ID" value="NZ_CP106793.1"/>
</dbReference>
<gene>
    <name evidence="6" type="ORF">N8I84_33200</name>
</gene>
<dbReference type="EMBL" id="CP106793">
    <property type="protein sequence ID" value="UXY23018.1"/>
    <property type="molecule type" value="Genomic_DNA"/>
</dbReference>
<evidence type="ECO:0000313" key="7">
    <source>
        <dbReference type="Proteomes" id="UP001061298"/>
    </source>
</evidence>
<keyword evidence="3" id="KW-0804">Transcription</keyword>
<dbReference type="Pfam" id="PF00440">
    <property type="entry name" value="TetR_N"/>
    <property type="match status" value="1"/>
</dbReference>
<dbReference type="SUPFAM" id="SSF46689">
    <property type="entry name" value="Homeodomain-like"/>
    <property type="match status" value="1"/>
</dbReference>
<reference evidence="6" key="1">
    <citation type="submission" date="2022-10" db="EMBL/GenBank/DDBJ databases">
        <authorList>
            <person name="Mo P."/>
        </authorList>
    </citation>
    <scope>NUCLEOTIDE SEQUENCE</scope>
    <source>
        <strain evidence="6">HUAS 13-4</strain>
    </source>
</reference>
<dbReference type="Gene3D" id="1.10.357.10">
    <property type="entry name" value="Tetracycline Repressor, domain 2"/>
    <property type="match status" value="1"/>
</dbReference>
<protein>
    <submittedName>
        <fullName evidence="6">TetR family transcriptional regulator</fullName>
    </submittedName>
</protein>
<evidence type="ECO:0000256" key="3">
    <source>
        <dbReference type="ARBA" id="ARBA00023163"/>
    </source>
</evidence>
<dbReference type="PANTHER" id="PTHR47506:SF6">
    <property type="entry name" value="HTH-TYPE TRANSCRIPTIONAL REPRESSOR NEMR"/>
    <property type="match status" value="1"/>
</dbReference>
<organism evidence="6 7">
    <name type="scientific">Streptomyces cynarae</name>
    <dbReference type="NCBI Taxonomy" id="2981134"/>
    <lineage>
        <taxon>Bacteria</taxon>
        <taxon>Bacillati</taxon>
        <taxon>Actinomycetota</taxon>
        <taxon>Actinomycetes</taxon>
        <taxon>Kitasatosporales</taxon>
        <taxon>Streptomycetaceae</taxon>
        <taxon>Streptomyces</taxon>
    </lineage>
</organism>
<evidence type="ECO:0000256" key="2">
    <source>
        <dbReference type="ARBA" id="ARBA00023125"/>
    </source>
</evidence>
<feature type="DNA-binding region" description="H-T-H motif" evidence="4">
    <location>
        <begin position="30"/>
        <end position="49"/>
    </location>
</feature>
<proteinExistence type="predicted"/>
<feature type="domain" description="HTH tetR-type" evidence="5">
    <location>
        <begin position="7"/>
        <end position="67"/>
    </location>
</feature>
<dbReference type="PROSITE" id="PS50977">
    <property type="entry name" value="HTH_TETR_2"/>
    <property type="match status" value="1"/>
</dbReference>
<name>A0ABY6EAW7_9ACTN</name>
<evidence type="ECO:0000313" key="6">
    <source>
        <dbReference type="EMBL" id="UXY23018.1"/>
    </source>
</evidence>
<evidence type="ECO:0000256" key="1">
    <source>
        <dbReference type="ARBA" id="ARBA00023015"/>
    </source>
</evidence>
<dbReference type="InterPro" id="IPR001647">
    <property type="entry name" value="HTH_TetR"/>
</dbReference>
<accession>A0ABY6EAW7</accession>
<dbReference type="PANTHER" id="PTHR47506">
    <property type="entry name" value="TRANSCRIPTIONAL REGULATORY PROTEIN"/>
    <property type="match status" value="1"/>
</dbReference>
<sequence>MPRPVNVEKRAELLKQVVHHLQHHGVAQMSLSPLAESIGTTKRMLLYYFGSRENLLAQALAASRPDAHAMFDDVHDTAGLRKAAQALWEAMTVGEQSGPVRMLLQLLSLAATDPEQYGDLAADSVEVMIGPIAAAYVRLGHPPQQARAGATLLVSGLRGLCQDRLVTHDAARTDAAARRLIRDAVAAADRAR</sequence>
<evidence type="ECO:0000256" key="4">
    <source>
        <dbReference type="PROSITE-ProRule" id="PRU00335"/>
    </source>
</evidence>
<dbReference type="Proteomes" id="UP001061298">
    <property type="component" value="Chromosome"/>
</dbReference>
<evidence type="ECO:0000259" key="5">
    <source>
        <dbReference type="PROSITE" id="PS50977"/>
    </source>
</evidence>
<keyword evidence="2 4" id="KW-0238">DNA-binding</keyword>
<keyword evidence="1" id="KW-0805">Transcription regulation</keyword>